<reference evidence="2" key="1">
    <citation type="submission" date="2017-02" db="UniProtKB">
        <authorList>
            <consortium name="WormBaseParasite"/>
        </authorList>
    </citation>
    <scope>IDENTIFICATION</scope>
</reference>
<name>A0A0R3RZ26_9BILA</name>
<dbReference type="WBParaSite" id="EEL_0000756301-mRNA-1">
    <property type="protein sequence ID" value="EEL_0000756301-mRNA-1"/>
    <property type="gene ID" value="EEL_0000756301"/>
</dbReference>
<dbReference type="Proteomes" id="UP000050640">
    <property type="component" value="Unplaced"/>
</dbReference>
<proteinExistence type="predicted"/>
<protein>
    <submittedName>
        <fullName evidence="2">VHS domain-containing protein</fullName>
    </submittedName>
</protein>
<organism evidence="1 2">
    <name type="scientific">Elaeophora elaphi</name>
    <dbReference type="NCBI Taxonomy" id="1147741"/>
    <lineage>
        <taxon>Eukaryota</taxon>
        <taxon>Metazoa</taxon>
        <taxon>Ecdysozoa</taxon>
        <taxon>Nematoda</taxon>
        <taxon>Chromadorea</taxon>
        <taxon>Rhabditida</taxon>
        <taxon>Spirurina</taxon>
        <taxon>Spiruromorpha</taxon>
        <taxon>Filarioidea</taxon>
        <taxon>Onchocercidae</taxon>
        <taxon>Elaeophora</taxon>
    </lineage>
</organism>
<sequence>MSSLISWLRVLYQFQESIHRALSKYDEWRDLCMCKALSEALDLRDDLILTVCQSSPNEVKRYGMAMNGCASCKLMLFLLHCSMRKDETERHNYWGSHSSDLQSFIASKSDRKLALVALLNSWQQLLEPHIKIADVLTAKKYSRGLLPESIKSGVETFTTTGEGNVTTERIARSTVSPPLFNSMANSAVRDDVRIHKGITLI</sequence>
<accession>A0A0R3RZ26</accession>
<dbReference type="AlphaFoldDB" id="A0A0R3RZ26"/>
<evidence type="ECO:0000313" key="1">
    <source>
        <dbReference type="Proteomes" id="UP000050640"/>
    </source>
</evidence>
<evidence type="ECO:0000313" key="2">
    <source>
        <dbReference type="WBParaSite" id="EEL_0000756301-mRNA-1"/>
    </source>
</evidence>
<keyword evidence="1" id="KW-1185">Reference proteome</keyword>